<keyword evidence="8" id="KW-0520">NAD</keyword>
<dbReference type="InterPro" id="IPR049734">
    <property type="entry name" value="NudC-like_C"/>
</dbReference>
<keyword evidence="5" id="KW-0479">Metal-binding</keyword>
<dbReference type="PANTHER" id="PTHR42904">
    <property type="entry name" value="NUDIX HYDROLASE, NUDC SUBFAMILY"/>
    <property type="match status" value="1"/>
</dbReference>
<dbReference type="EMBL" id="FZQA01000001">
    <property type="protein sequence ID" value="SNT68209.1"/>
    <property type="molecule type" value="Genomic_DNA"/>
</dbReference>
<dbReference type="SUPFAM" id="SSF55811">
    <property type="entry name" value="Nudix"/>
    <property type="match status" value="1"/>
</dbReference>
<dbReference type="Proteomes" id="UP000198346">
    <property type="component" value="Unassembled WGS sequence"/>
</dbReference>
<dbReference type="GO" id="GO:0006742">
    <property type="term" value="P:NADP+ catabolic process"/>
    <property type="evidence" value="ECO:0007669"/>
    <property type="project" value="TreeGrafter"/>
</dbReference>
<dbReference type="InterPro" id="IPR020084">
    <property type="entry name" value="NUDIX_hydrolase_CS"/>
</dbReference>
<protein>
    <recommendedName>
        <fullName evidence="4">NAD(+) diphosphatase</fullName>
        <ecNumber evidence="4">3.6.1.22</ecNumber>
    </recommendedName>
</protein>
<evidence type="ECO:0000256" key="9">
    <source>
        <dbReference type="ARBA" id="ARBA00023679"/>
    </source>
</evidence>
<dbReference type="AlphaFoldDB" id="A0A239PLK0"/>
<evidence type="ECO:0000256" key="3">
    <source>
        <dbReference type="ARBA" id="ARBA00009595"/>
    </source>
</evidence>
<dbReference type="EC" id="3.6.1.22" evidence="4"/>
<comment type="catalytic activity">
    <reaction evidence="9">
        <text>a 5'-end NAD(+)-phospho-ribonucleoside in mRNA + H2O = a 5'-end phospho-adenosine-phospho-ribonucleoside in mRNA + beta-nicotinamide D-ribonucleotide + 2 H(+)</text>
        <dbReference type="Rhea" id="RHEA:60876"/>
        <dbReference type="Rhea" id="RHEA-COMP:15698"/>
        <dbReference type="Rhea" id="RHEA-COMP:15719"/>
        <dbReference type="ChEBI" id="CHEBI:14649"/>
        <dbReference type="ChEBI" id="CHEBI:15377"/>
        <dbReference type="ChEBI" id="CHEBI:15378"/>
        <dbReference type="ChEBI" id="CHEBI:144029"/>
        <dbReference type="ChEBI" id="CHEBI:144051"/>
    </reaction>
    <physiologicalReaction direction="left-to-right" evidence="9">
        <dbReference type="Rhea" id="RHEA:60877"/>
    </physiologicalReaction>
</comment>
<dbReference type="PROSITE" id="PS51462">
    <property type="entry name" value="NUDIX"/>
    <property type="match status" value="1"/>
</dbReference>
<gene>
    <name evidence="11" type="ORF">SAMN06297382_0709</name>
</gene>
<dbReference type="CDD" id="cd03429">
    <property type="entry name" value="NUDIX_NADH_pyrophosphatase_Nudt13"/>
    <property type="match status" value="1"/>
</dbReference>
<evidence type="ECO:0000256" key="8">
    <source>
        <dbReference type="ARBA" id="ARBA00023027"/>
    </source>
</evidence>
<sequence length="330" mass="35797">MQVAGCRLQVEIRLGPPARRNLQPATSHMPAPSLCLFAAEPLDRCSDARADPDWIAARLADPESLLLPLYKGDPLVSGDAPVWLATAARAEFPADAPVVFLGVARGRAHFALDASAAPSPESAPFAGIGRYAPLREAAGFFSDDALAVAGQARWLLDWHRRHRFCAVCGAPTDMADGGAKRRCASCGAEHFPRSDPVAIVLAAHGDACLLGRSPHFPPGFLSALAGFVEAAETPEACAARELKEEAGVTLTDVRYQFSQPWPFPSSLMMGFIATAADRSLTLDRREIEEARWLTRDEIRALLAGERREDARLPPRFTIARRLIERWAESL</sequence>
<evidence type="ECO:0000259" key="10">
    <source>
        <dbReference type="PROSITE" id="PS51462"/>
    </source>
</evidence>
<dbReference type="NCBIfam" id="NF001299">
    <property type="entry name" value="PRK00241.1"/>
    <property type="match status" value="1"/>
</dbReference>
<dbReference type="PROSITE" id="PS00893">
    <property type="entry name" value="NUDIX_BOX"/>
    <property type="match status" value="1"/>
</dbReference>
<evidence type="ECO:0000256" key="6">
    <source>
        <dbReference type="ARBA" id="ARBA00022801"/>
    </source>
</evidence>
<evidence type="ECO:0000313" key="11">
    <source>
        <dbReference type="EMBL" id="SNT68209.1"/>
    </source>
</evidence>
<dbReference type="InterPro" id="IPR015376">
    <property type="entry name" value="Znr_NADH_PPase"/>
</dbReference>
<dbReference type="GO" id="GO:0046872">
    <property type="term" value="F:metal ion binding"/>
    <property type="evidence" value="ECO:0007669"/>
    <property type="project" value="UniProtKB-KW"/>
</dbReference>
<name>A0A239PLK0_9PROT</name>
<dbReference type="Pfam" id="PF09296">
    <property type="entry name" value="NUDIX-like"/>
    <property type="match status" value="1"/>
</dbReference>
<organism evidence="11 12">
    <name type="scientific">Amphiplicatus metriothermophilus</name>
    <dbReference type="NCBI Taxonomy" id="1519374"/>
    <lineage>
        <taxon>Bacteria</taxon>
        <taxon>Pseudomonadati</taxon>
        <taxon>Pseudomonadota</taxon>
        <taxon>Alphaproteobacteria</taxon>
        <taxon>Parvularculales</taxon>
        <taxon>Parvularculaceae</taxon>
        <taxon>Amphiplicatus</taxon>
    </lineage>
</organism>
<evidence type="ECO:0000313" key="12">
    <source>
        <dbReference type="Proteomes" id="UP000198346"/>
    </source>
</evidence>
<dbReference type="InterPro" id="IPR000086">
    <property type="entry name" value="NUDIX_hydrolase_dom"/>
</dbReference>
<dbReference type="GO" id="GO:0019677">
    <property type="term" value="P:NAD+ catabolic process"/>
    <property type="evidence" value="ECO:0007669"/>
    <property type="project" value="TreeGrafter"/>
</dbReference>
<dbReference type="PANTHER" id="PTHR42904:SF6">
    <property type="entry name" value="NAD-CAPPED RNA HYDROLASE NUDT12"/>
    <property type="match status" value="1"/>
</dbReference>
<reference evidence="11 12" key="1">
    <citation type="submission" date="2017-07" db="EMBL/GenBank/DDBJ databases">
        <authorList>
            <person name="Sun Z.S."/>
            <person name="Albrecht U."/>
            <person name="Echele G."/>
            <person name="Lee C.C."/>
        </authorList>
    </citation>
    <scope>NUCLEOTIDE SEQUENCE [LARGE SCALE GENOMIC DNA]</scope>
    <source>
        <strain evidence="11 12">CGMCC 1.12710</strain>
    </source>
</reference>
<keyword evidence="12" id="KW-1185">Reference proteome</keyword>
<dbReference type="Gene3D" id="3.90.79.10">
    <property type="entry name" value="Nucleoside Triphosphate Pyrophosphohydrolase"/>
    <property type="match status" value="1"/>
</dbReference>
<comment type="similarity">
    <text evidence="3">Belongs to the Nudix hydrolase family. NudC subfamily.</text>
</comment>
<accession>A0A239PLK0</accession>
<dbReference type="InterPro" id="IPR015375">
    <property type="entry name" value="NADH_PPase-like_N"/>
</dbReference>
<keyword evidence="6" id="KW-0378">Hydrolase</keyword>
<dbReference type="GO" id="GO:0035529">
    <property type="term" value="F:NADH pyrophosphatase activity"/>
    <property type="evidence" value="ECO:0007669"/>
    <property type="project" value="TreeGrafter"/>
</dbReference>
<dbReference type="GO" id="GO:0005829">
    <property type="term" value="C:cytosol"/>
    <property type="evidence" value="ECO:0007669"/>
    <property type="project" value="TreeGrafter"/>
</dbReference>
<comment type="cofactor">
    <cofactor evidence="1">
        <name>Mg(2+)</name>
        <dbReference type="ChEBI" id="CHEBI:18420"/>
    </cofactor>
</comment>
<keyword evidence="7" id="KW-0460">Magnesium</keyword>
<evidence type="ECO:0000256" key="1">
    <source>
        <dbReference type="ARBA" id="ARBA00001946"/>
    </source>
</evidence>
<dbReference type="Pfam" id="PF00293">
    <property type="entry name" value="NUDIX"/>
    <property type="match status" value="1"/>
</dbReference>
<dbReference type="InterPro" id="IPR015797">
    <property type="entry name" value="NUDIX_hydrolase-like_dom_sf"/>
</dbReference>
<comment type="cofactor">
    <cofactor evidence="2">
        <name>Zn(2+)</name>
        <dbReference type="ChEBI" id="CHEBI:29105"/>
    </cofactor>
</comment>
<dbReference type="Pfam" id="PF09297">
    <property type="entry name" value="Zn_ribbon_NUD"/>
    <property type="match status" value="1"/>
</dbReference>
<evidence type="ECO:0000256" key="4">
    <source>
        <dbReference type="ARBA" id="ARBA00012381"/>
    </source>
</evidence>
<proteinExistence type="inferred from homology"/>
<dbReference type="InterPro" id="IPR050241">
    <property type="entry name" value="NAD-cap_RNA_hydrolase_NudC"/>
</dbReference>
<evidence type="ECO:0000256" key="7">
    <source>
        <dbReference type="ARBA" id="ARBA00022842"/>
    </source>
</evidence>
<dbReference type="Gene3D" id="3.90.79.20">
    <property type="match status" value="1"/>
</dbReference>
<evidence type="ECO:0000256" key="5">
    <source>
        <dbReference type="ARBA" id="ARBA00022723"/>
    </source>
</evidence>
<feature type="domain" description="Nudix hydrolase" evidence="10">
    <location>
        <begin position="192"/>
        <end position="315"/>
    </location>
</feature>
<evidence type="ECO:0000256" key="2">
    <source>
        <dbReference type="ARBA" id="ARBA00001947"/>
    </source>
</evidence>